<evidence type="ECO:0000313" key="2">
    <source>
        <dbReference type="EMBL" id="BBL70691.1"/>
    </source>
</evidence>
<feature type="domain" description="DUF1638" evidence="1">
    <location>
        <begin position="34"/>
        <end position="184"/>
    </location>
</feature>
<protein>
    <recommendedName>
        <fullName evidence="1">DUF1638 domain-containing protein</fullName>
    </recommendedName>
</protein>
<evidence type="ECO:0000313" key="3">
    <source>
        <dbReference type="Proteomes" id="UP000824988"/>
    </source>
</evidence>
<reference evidence="2" key="1">
    <citation type="submission" date="2019-06" db="EMBL/GenBank/DDBJ databases">
        <title>Complete genome sequence of Methylogaea oryzae strain JCM16910.</title>
        <authorList>
            <person name="Asakawa S."/>
        </authorList>
    </citation>
    <scope>NUCLEOTIDE SEQUENCE</scope>
    <source>
        <strain evidence="2">E10</strain>
    </source>
</reference>
<name>A0A8D5AHW0_9GAMM</name>
<sequence length="197" mass="22141">MADSGRLSLVGCGVLRKEIARLIEQNHWLLDTDFLEASLHVNLKRLSDQLGACLERHRDERPIVFYGCCHPRMDAMLESVGAFRTDGQNCVEMLLGRERFMAELEAGAYFLLEDWAIHWESVVADTFGGNWAVARDIFHESRRYLLAIRTPCSGDFSAAAERAAQSIDLPLRWMDVGLESLQAVLAAAMARKQAACR</sequence>
<gene>
    <name evidence="2" type="ORF">MoryE10_12970</name>
</gene>
<dbReference type="Pfam" id="PF07796">
    <property type="entry name" value="DUF1638"/>
    <property type="match status" value="1"/>
</dbReference>
<dbReference type="Proteomes" id="UP000824988">
    <property type="component" value="Chromosome"/>
</dbReference>
<keyword evidence="3" id="KW-1185">Reference proteome</keyword>
<accession>A0A8D5AHW0</accession>
<dbReference type="KEGG" id="moz:MoryE10_12970"/>
<proteinExistence type="predicted"/>
<dbReference type="RefSeq" id="WP_054773303.1">
    <property type="nucleotide sequence ID" value="NZ_AP019782.1"/>
</dbReference>
<dbReference type="AlphaFoldDB" id="A0A8D5AHW0"/>
<organism evidence="2 3">
    <name type="scientific">Methylogaea oryzae</name>
    <dbReference type="NCBI Taxonomy" id="1295382"/>
    <lineage>
        <taxon>Bacteria</taxon>
        <taxon>Pseudomonadati</taxon>
        <taxon>Pseudomonadota</taxon>
        <taxon>Gammaproteobacteria</taxon>
        <taxon>Methylococcales</taxon>
        <taxon>Methylococcaceae</taxon>
        <taxon>Methylogaea</taxon>
    </lineage>
</organism>
<evidence type="ECO:0000259" key="1">
    <source>
        <dbReference type="Pfam" id="PF07796"/>
    </source>
</evidence>
<dbReference type="EMBL" id="AP019782">
    <property type="protein sequence ID" value="BBL70691.1"/>
    <property type="molecule type" value="Genomic_DNA"/>
</dbReference>
<dbReference type="InterPro" id="IPR012437">
    <property type="entry name" value="DUF1638"/>
</dbReference>